<evidence type="ECO:0000313" key="2">
    <source>
        <dbReference type="EMBL" id="MCS0496319.1"/>
    </source>
</evidence>
<comment type="caution">
    <text evidence="2">The sequence shown here is derived from an EMBL/GenBank/DDBJ whole genome shotgun (WGS) entry which is preliminary data.</text>
</comment>
<feature type="region of interest" description="Disordered" evidence="1">
    <location>
        <begin position="1"/>
        <end position="22"/>
    </location>
</feature>
<dbReference type="EMBL" id="JANTHZ010000006">
    <property type="protein sequence ID" value="MCS0496319.1"/>
    <property type="molecule type" value="Genomic_DNA"/>
</dbReference>
<sequence length="98" mass="10262">MRSRLPAKLPMRPSTRCHAGTPRQSAAMANWHCRMCGGKAPDAAKGNSNALKYGGYTAVAIAERGELMALLSGMKGALEQANGKELAVGIFSRCGRAG</sequence>
<dbReference type="RefSeq" id="WP_258733477.1">
    <property type="nucleotide sequence ID" value="NZ_JANTHZ010000006.1"/>
</dbReference>
<accession>A0A9X2PCP6</accession>
<protein>
    <submittedName>
        <fullName evidence="2">Uncharacterized protein</fullName>
    </submittedName>
</protein>
<organism evidence="2 3">
    <name type="scientific">Ancylobacter mangrovi</name>
    <dbReference type="NCBI Taxonomy" id="2972472"/>
    <lineage>
        <taxon>Bacteria</taxon>
        <taxon>Pseudomonadati</taxon>
        <taxon>Pseudomonadota</taxon>
        <taxon>Alphaproteobacteria</taxon>
        <taxon>Hyphomicrobiales</taxon>
        <taxon>Xanthobacteraceae</taxon>
        <taxon>Ancylobacter</taxon>
    </lineage>
</organism>
<evidence type="ECO:0000313" key="3">
    <source>
        <dbReference type="Proteomes" id="UP001151088"/>
    </source>
</evidence>
<keyword evidence="3" id="KW-1185">Reference proteome</keyword>
<name>A0A9X2PCP6_9HYPH</name>
<reference evidence="2" key="1">
    <citation type="submission" date="2022-08" db="EMBL/GenBank/DDBJ databases">
        <authorList>
            <person name="Li F."/>
        </authorList>
    </citation>
    <scope>NUCLEOTIDE SEQUENCE</scope>
    <source>
        <strain evidence="2">MQZ15Z-1</strain>
    </source>
</reference>
<dbReference type="AlphaFoldDB" id="A0A9X2PCP6"/>
<proteinExistence type="predicted"/>
<dbReference type="Proteomes" id="UP001151088">
    <property type="component" value="Unassembled WGS sequence"/>
</dbReference>
<evidence type="ECO:0000256" key="1">
    <source>
        <dbReference type="SAM" id="MobiDB-lite"/>
    </source>
</evidence>
<gene>
    <name evidence="2" type="ORF">NVS89_14535</name>
</gene>